<dbReference type="RefSeq" id="WP_091123623.1">
    <property type="nucleotide sequence ID" value="NZ_FOLB01000007.1"/>
</dbReference>
<dbReference type="Proteomes" id="UP000198832">
    <property type="component" value="Unassembled WGS sequence"/>
</dbReference>
<dbReference type="Gene3D" id="1.10.10.10">
    <property type="entry name" value="Winged helix-like DNA-binding domain superfamily/Winged helix DNA-binding domain"/>
    <property type="match status" value="1"/>
</dbReference>
<evidence type="ECO:0000256" key="1">
    <source>
        <dbReference type="ARBA" id="ARBA00023015"/>
    </source>
</evidence>
<keyword evidence="1" id="KW-0805">Transcription regulation</keyword>
<dbReference type="OrthoDB" id="67158at2"/>
<dbReference type="PANTHER" id="PTHR38465">
    <property type="entry name" value="HTH-TYPE TRANSCRIPTIONAL REGULATOR MJ1563-RELATED"/>
    <property type="match status" value="1"/>
</dbReference>
<dbReference type="GO" id="GO:0003677">
    <property type="term" value="F:DNA binding"/>
    <property type="evidence" value="ECO:0007669"/>
    <property type="project" value="UniProtKB-KW"/>
</dbReference>
<feature type="domain" description="HTH marR-type" evidence="4">
    <location>
        <begin position="19"/>
        <end position="78"/>
    </location>
</feature>
<reference evidence="5 6" key="1">
    <citation type="submission" date="2016-10" db="EMBL/GenBank/DDBJ databases">
        <authorList>
            <person name="de Groot N.N."/>
        </authorList>
    </citation>
    <scope>NUCLEOTIDE SEQUENCE [LARGE SCALE GENOMIC DNA]</scope>
    <source>
        <strain evidence="5 6">CGMCC 1.7056</strain>
    </source>
</reference>
<dbReference type="InterPro" id="IPR000835">
    <property type="entry name" value="HTH_MarR-typ"/>
</dbReference>
<dbReference type="GO" id="GO:0003700">
    <property type="term" value="F:DNA-binding transcription factor activity"/>
    <property type="evidence" value="ECO:0007669"/>
    <property type="project" value="InterPro"/>
</dbReference>
<dbReference type="InterPro" id="IPR036390">
    <property type="entry name" value="WH_DNA-bd_sf"/>
</dbReference>
<keyword evidence="6" id="KW-1185">Reference proteome</keyword>
<gene>
    <name evidence="5" type="ORF">SAMN04487968_107118</name>
</gene>
<dbReference type="EMBL" id="FOLB01000007">
    <property type="protein sequence ID" value="SFC51105.1"/>
    <property type="molecule type" value="Genomic_DNA"/>
</dbReference>
<dbReference type="InterPro" id="IPR052362">
    <property type="entry name" value="HTH-GbsR_regulator"/>
</dbReference>
<evidence type="ECO:0000259" key="4">
    <source>
        <dbReference type="Pfam" id="PF12802"/>
    </source>
</evidence>
<keyword evidence="3" id="KW-0804">Transcription</keyword>
<proteinExistence type="predicted"/>
<dbReference type="Pfam" id="PF12802">
    <property type="entry name" value="MarR_2"/>
    <property type="match status" value="1"/>
</dbReference>
<protein>
    <submittedName>
        <fullName evidence="5">DNA-binding transcriptional regulator GbsR, MarR family</fullName>
    </submittedName>
</protein>
<dbReference type="PANTHER" id="PTHR38465:SF2">
    <property type="entry name" value="HTH-TYPE TRANSCRIPTIONAL REGULATOR MMPR5"/>
    <property type="match status" value="1"/>
</dbReference>
<evidence type="ECO:0000256" key="2">
    <source>
        <dbReference type="ARBA" id="ARBA00023125"/>
    </source>
</evidence>
<evidence type="ECO:0000313" key="6">
    <source>
        <dbReference type="Proteomes" id="UP000198832"/>
    </source>
</evidence>
<keyword evidence="2 5" id="KW-0238">DNA-binding</keyword>
<dbReference type="SUPFAM" id="SSF46785">
    <property type="entry name" value="Winged helix' DNA-binding domain"/>
    <property type="match status" value="1"/>
</dbReference>
<evidence type="ECO:0000256" key="3">
    <source>
        <dbReference type="ARBA" id="ARBA00023163"/>
    </source>
</evidence>
<organism evidence="5 6">
    <name type="scientific">Nocardioides terrae</name>
    <dbReference type="NCBI Taxonomy" id="574651"/>
    <lineage>
        <taxon>Bacteria</taxon>
        <taxon>Bacillati</taxon>
        <taxon>Actinomycetota</taxon>
        <taxon>Actinomycetes</taxon>
        <taxon>Propionibacteriales</taxon>
        <taxon>Nocardioidaceae</taxon>
        <taxon>Nocardioides</taxon>
    </lineage>
</organism>
<dbReference type="InterPro" id="IPR036388">
    <property type="entry name" value="WH-like_DNA-bd_sf"/>
</dbReference>
<sequence length="153" mass="16727">MEAQREAAERIGAALVSSGMARLPSRLFAALLVDDDGRMTSVELASFLGISSGGVSAAVRYLEQIGLVRREREPGGRRDVYVVDDDAWHDAMMAPDQLYAPIKSAMASAVQLLGDAPAATRVELSLEFLDFLTVELASLAERWEEHKRRTHPS</sequence>
<accession>A0A1I1JRW1</accession>
<evidence type="ECO:0000313" key="5">
    <source>
        <dbReference type="EMBL" id="SFC51105.1"/>
    </source>
</evidence>
<dbReference type="AlphaFoldDB" id="A0A1I1JRW1"/>
<dbReference type="STRING" id="574651.SAMN04487968_107118"/>
<name>A0A1I1JRW1_9ACTN</name>